<evidence type="ECO:0000313" key="1">
    <source>
        <dbReference type="EMBL" id="KAK1438319.1"/>
    </source>
</evidence>
<dbReference type="EMBL" id="JAUHHV010000001">
    <property type="protein sequence ID" value="KAK1438319.1"/>
    <property type="molecule type" value="Genomic_DNA"/>
</dbReference>
<name>A0AAD8PA79_TARER</name>
<comment type="caution">
    <text evidence="1">The sequence shown here is derived from an EMBL/GenBank/DDBJ whole genome shotgun (WGS) entry which is preliminary data.</text>
</comment>
<keyword evidence="2" id="KW-1185">Reference proteome</keyword>
<proteinExistence type="predicted"/>
<accession>A0AAD8PA79</accession>
<gene>
    <name evidence="1" type="ORF">QVD17_04126</name>
</gene>
<protein>
    <submittedName>
        <fullName evidence="1">Uncharacterized protein</fullName>
    </submittedName>
</protein>
<sequence>MCMFDLERLLIRLYLISHDLKKTRIYITLAPEIRFGVGVYFSMTSEISRVSRRKQITIILRNAWESQTFQTQIYKKD</sequence>
<organism evidence="1 2">
    <name type="scientific">Tagetes erecta</name>
    <name type="common">African marigold</name>
    <dbReference type="NCBI Taxonomy" id="13708"/>
    <lineage>
        <taxon>Eukaryota</taxon>
        <taxon>Viridiplantae</taxon>
        <taxon>Streptophyta</taxon>
        <taxon>Embryophyta</taxon>
        <taxon>Tracheophyta</taxon>
        <taxon>Spermatophyta</taxon>
        <taxon>Magnoliopsida</taxon>
        <taxon>eudicotyledons</taxon>
        <taxon>Gunneridae</taxon>
        <taxon>Pentapetalae</taxon>
        <taxon>asterids</taxon>
        <taxon>campanulids</taxon>
        <taxon>Asterales</taxon>
        <taxon>Asteraceae</taxon>
        <taxon>Asteroideae</taxon>
        <taxon>Heliantheae alliance</taxon>
        <taxon>Tageteae</taxon>
        <taxon>Tagetes</taxon>
    </lineage>
</organism>
<dbReference type="AlphaFoldDB" id="A0AAD8PA79"/>
<reference evidence="1" key="1">
    <citation type="journal article" date="2023" name="bioRxiv">
        <title>Improved chromosome-level genome assembly for marigold (Tagetes erecta).</title>
        <authorList>
            <person name="Jiang F."/>
            <person name="Yuan L."/>
            <person name="Wang S."/>
            <person name="Wang H."/>
            <person name="Xu D."/>
            <person name="Wang A."/>
            <person name="Fan W."/>
        </authorList>
    </citation>
    <scope>NUCLEOTIDE SEQUENCE</scope>
    <source>
        <strain evidence="1">WSJ</strain>
        <tissue evidence="1">Leaf</tissue>
    </source>
</reference>
<evidence type="ECO:0000313" key="2">
    <source>
        <dbReference type="Proteomes" id="UP001229421"/>
    </source>
</evidence>
<dbReference type="Proteomes" id="UP001229421">
    <property type="component" value="Unassembled WGS sequence"/>
</dbReference>